<dbReference type="STRING" id="905079.L1JM28"/>
<dbReference type="PaxDb" id="55529-EKX49452"/>
<dbReference type="SUPFAM" id="SSF102588">
    <property type="entry name" value="LmbE-like"/>
    <property type="match status" value="1"/>
</dbReference>
<dbReference type="RefSeq" id="XP_005836432.1">
    <property type="nucleotide sequence ID" value="XM_005836375.1"/>
</dbReference>
<dbReference type="EnsemblProtists" id="EKX49452">
    <property type="protein sequence ID" value="EKX49452"/>
    <property type="gene ID" value="GUITHDRAFT_54525"/>
</dbReference>
<dbReference type="GO" id="GO:0000225">
    <property type="term" value="F:N-acetylglucosaminylphosphatidylinositol deacetylase activity"/>
    <property type="evidence" value="ECO:0007669"/>
    <property type="project" value="UniProtKB-EC"/>
</dbReference>
<reference evidence="4" key="3">
    <citation type="submission" date="2016-03" db="UniProtKB">
        <authorList>
            <consortium name="EnsemblProtists"/>
        </authorList>
    </citation>
    <scope>IDENTIFICATION</scope>
</reference>
<sequence length="210" mass="23389">DVLLVIAHPDDEAMFFTPTILALRDSVNVHVMSLSNGDYAGLGWVRASELVESCRLLGIPKERVSVVDDPSLQDGPTNTWSPDTISLYILPYLKKNGISTVITFDEYGVSGHPNHIAVHTALVKLVQNKRIEKGKAWKLQSVNLYNGLPDVADSLLLRSRSSLEMSEGKPGGDGRAFHHSTHSQAHNSQCEWFRHLFIVFGRYSYMNTLD</sequence>
<reference evidence="5" key="2">
    <citation type="submission" date="2012-11" db="EMBL/GenBank/DDBJ databases">
        <authorList>
            <person name="Kuo A."/>
            <person name="Curtis B.A."/>
            <person name="Tanifuji G."/>
            <person name="Burki F."/>
            <person name="Gruber A."/>
            <person name="Irimia M."/>
            <person name="Maruyama S."/>
            <person name="Arias M.C."/>
            <person name="Ball S.G."/>
            <person name="Gile G.H."/>
            <person name="Hirakawa Y."/>
            <person name="Hopkins J.F."/>
            <person name="Rensing S.A."/>
            <person name="Schmutz J."/>
            <person name="Symeonidi A."/>
            <person name="Elias M."/>
            <person name="Eveleigh R.J."/>
            <person name="Herman E.K."/>
            <person name="Klute M.J."/>
            <person name="Nakayama T."/>
            <person name="Obornik M."/>
            <person name="Reyes-Prieto A."/>
            <person name="Armbrust E.V."/>
            <person name="Aves S.J."/>
            <person name="Beiko R.G."/>
            <person name="Coutinho P."/>
            <person name="Dacks J.B."/>
            <person name="Durnford D.G."/>
            <person name="Fast N.M."/>
            <person name="Green B.R."/>
            <person name="Grisdale C."/>
            <person name="Hempe F."/>
            <person name="Henrissat B."/>
            <person name="Hoppner M.P."/>
            <person name="Ishida K.-I."/>
            <person name="Kim E."/>
            <person name="Koreny L."/>
            <person name="Kroth P.G."/>
            <person name="Liu Y."/>
            <person name="Malik S.-B."/>
            <person name="Maier U.G."/>
            <person name="McRose D."/>
            <person name="Mock T."/>
            <person name="Neilson J.A."/>
            <person name="Onodera N.T."/>
            <person name="Poole A.M."/>
            <person name="Pritham E.J."/>
            <person name="Richards T.A."/>
            <person name="Rocap G."/>
            <person name="Roy S.W."/>
            <person name="Sarai C."/>
            <person name="Schaack S."/>
            <person name="Shirato S."/>
            <person name="Slamovits C.H."/>
            <person name="Spencer D.F."/>
            <person name="Suzuki S."/>
            <person name="Worden A.Z."/>
            <person name="Zauner S."/>
            <person name="Barry K."/>
            <person name="Bell C."/>
            <person name="Bharti A.K."/>
            <person name="Crow J.A."/>
            <person name="Grimwood J."/>
            <person name="Kramer R."/>
            <person name="Lindquist E."/>
            <person name="Lucas S."/>
            <person name="Salamov A."/>
            <person name="McFadden G.I."/>
            <person name="Lane C.E."/>
            <person name="Keeling P.J."/>
            <person name="Gray M.W."/>
            <person name="Grigoriev I.V."/>
            <person name="Archibald J.M."/>
        </authorList>
    </citation>
    <scope>NUCLEOTIDE SEQUENCE</scope>
    <source>
        <strain evidence="5">CCMP2712</strain>
    </source>
</reference>
<dbReference type="Proteomes" id="UP000011087">
    <property type="component" value="Unassembled WGS sequence"/>
</dbReference>
<dbReference type="InterPro" id="IPR024078">
    <property type="entry name" value="LmbE-like_dom_sf"/>
</dbReference>
<evidence type="ECO:0000313" key="5">
    <source>
        <dbReference type="Proteomes" id="UP000011087"/>
    </source>
</evidence>
<dbReference type="Gene3D" id="3.40.50.10320">
    <property type="entry name" value="LmbE-like"/>
    <property type="match status" value="1"/>
</dbReference>
<dbReference type="OMA" id="VSRYMWF"/>
<evidence type="ECO:0000256" key="1">
    <source>
        <dbReference type="ARBA" id="ARBA00006066"/>
    </source>
</evidence>
<dbReference type="KEGG" id="gtt:GUITHDRAFT_54525"/>
<evidence type="ECO:0000313" key="4">
    <source>
        <dbReference type="EnsemblProtists" id="EKX49452"/>
    </source>
</evidence>
<feature type="non-terminal residue" evidence="3">
    <location>
        <position position="1"/>
    </location>
</feature>
<feature type="non-terminal residue" evidence="3">
    <location>
        <position position="210"/>
    </location>
</feature>
<dbReference type="HOGENOM" id="CLU_034979_1_0_1"/>
<evidence type="ECO:0000313" key="3">
    <source>
        <dbReference type="EMBL" id="EKX49452.1"/>
    </source>
</evidence>
<dbReference type="Pfam" id="PF02585">
    <property type="entry name" value="PIG-L"/>
    <property type="match status" value="1"/>
</dbReference>
<protein>
    <recommendedName>
        <fullName evidence="2">N-acetylglucosaminylphosphatidylinositol deacetylase</fullName>
        <ecNumber evidence="2">3.5.1.89</ecNumber>
    </recommendedName>
</protein>
<comment type="similarity">
    <text evidence="1">Belongs to the PIGL family.</text>
</comment>
<dbReference type="EC" id="3.5.1.89" evidence="2"/>
<gene>
    <name evidence="3" type="ORF">GUITHDRAFT_54525</name>
</gene>
<accession>L1JM28</accession>
<dbReference type="GeneID" id="17305914"/>
<dbReference type="GO" id="GO:0016020">
    <property type="term" value="C:membrane"/>
    <property type="evidence" value="ECO:0007669"/>
    <property type="project" value="GOC"/>
</dbReference>
<dbReference type="AlphaFoldDB" id="L1JM28"/>
<dbReference type="PANTHER" id="PTHR12993">
    <property type="entry name" value="N-ACETYLGLUCOSAMINYL-PHOSPHATIDYLINOSITOL DE-N-ACETYLASE-RELATED"/>
    <property type="match status" value="1"/>
</dbReference>
<dbReference type="GO" id="GO:0006506">
    <property type="term" value="P:GPI anchor biosynthetic process"/>
    <property type="evidence" value="ECO:0007669"/>
    <property type="project" value="UniProtKB-UniPathway"/>
</dbReference>
<proteinExistence type="inferred from homology"/>
<dbReference type="OrthoDB" id="440160at2759"/>
<evidence type="ECO:0000256" key="2">
    <source>
        <dbReference type="ARBA" id="ARBA00012176"/>
    </source>
</evidence>
<dbReference type="InterPro" id="IPR003737">
    <property type="entry name" value="GlcNAc_PI_deacetylase-related"/>
</dbReference>
<reference evidence="3 5" key="1">
    <citation type="journal article" date="2012" name="Nature">
        <title>Algal genomes reveal evolutionary mosaicism and the fate of nucleomorphs.</title>
        <authorList>
            <consortium name="DOE Joint Genome Institute"/>
            <person name="Curtis B.A."/>
            <person name="Tanifuji G."/>
            <person name="Burki F."/>
            <person name="Gruber A."/>
            <person name="Irimia M."/>
            <person name="Maruyama S."/>
            <person name="Arias M.C."/>
            <person name="Ball S.G."/>
            <person name="Gile G.H."/>
            <person name="Hirakawa Y."/>
            <person name="Hopkins J.F."/>
            <person name="Kuo A."/>
            <person name="Rensing S.A."/>
            <person name="Schmutz J."/>
            <person name="Symeonidi A."/>
            <person name="Elias M."/>
            <person name="Eveleigh R.J."/>
            <person name="Herman E.K."/>
            <person name="Klute M.J."/>
            <person name="Nakayama T."/>
            <person name="Obornik M."/>
            <person name="Reyes-Prieto A."/>
            <person name="Armbrust E.V."/>
            <person name="Aves S.J."/>
            <person name="Beiko R.G."/>
            <person name="Coutinho P."/>
            <person name="Dacks J.B."/>
            <person name="Durnford D.G."/>
            <person name="Fast N.M."/>
            <person name="Green B.R."/>
            <person name="Grisdale C.J."/>
            <person name="Hempel F."/>
            <person name="Henrissat B."/>
            <person name="Hoppner M.P."/>
            <person name="Ishida K."/>
            <person name="Kim E."/>
            <person name="Koreny L."/>
            <person name="Kroth P.G."/>
            <person name="Liu Y."/>
            <person name="Malik S.B."/>
            <person name="Maier U.G."/>
            <person name="McRose D."/>
            <person name="Mock T."/>
            <person name="Neilson J.A."/>
            <person name="Onodera N.T."/>
            <person name="Poole A.M."/>
            <person name="Pritham E.J."/>
            <person name="Richards T.A."/>
            <person name="Rocap G."/>
            <person name="Roy S.W."/>
            <person name="Sarai C."/>
            <person name="Schaack S."/>
            <person name="Shirato S."/>
            <person name="Slamovits C.H."/>
            <person name="Spencer D.F."/>
            <person name="Suzuki S."/>
            <person name="Worden A.Z."/>
            <person name="Zauner S."/>
            <person name="Barry K."/>
            <person name="Bell C."/>
            <person name="Bharti A.K."/>
            <person name="Crow J.A."/>
            <person name="Grimwood J."/>
            <person name="Kramer R."/>
            <person name="Lindquist E."/>
            <person name="Lucas S."/>
            <person name="Salamov A."/>
            <person name="McFadden G.I."/>
            <person name="Lane C.E."/>
            <person name="Keeling P.J."/>
            <person name="Gray M.W."/>
            <person name="Grigoriev I.V."/>
            <person name="Archibald J.M."/>
        </authorList>
    </citation>
    <scope>NUCLEOTIDE SEQUENCE</scope>
    <source>
        <strain evidence="3 5">CCMP2712</strain>
    </source>
</reference>
<dbReference type="GO" id="GO:0005783">
    <property type="term" value="C:endoplasmic reticulum"/>
    <property type="evidence" value="ECO:0007669"/>
    <property type="project" value="TreeGrafter"/>
</dbReference>
<dbReference type="UniPathway" id="UPA00196"/>
<name>L1JM28_GUITC</name>
<keyword evidence="5" id="KW-1185">Reference proteome</keyword>
<dbReference type="EMBL" id="JH992982">
    <property type="protein sequence ID" value="EKX49452.1"/>
    <property type="molecule type" value="Genomic_DNA"/>
</dbReference>
<dbReference type="eggNOG" id="KOG3332">
    <property type="taxonomic scope" value="Eukaryota"/>
</dbReference>
<organism evidence="3">
    <name type="scientific">Guillardia theta (strain CCMP2712)</name>
    <name type="common">Cryptophyte</name>
    <dbReference type="NCBI Taxonomy" id="905079"/>
    <lineage>
        <taxon>Eukaryota</taxon>
        <taxon>Cryptophyceae</taxon>
        <taxon>Pyrenomonadales</taxon>
        <taxon>Geminigeraceae</taxon>
        <taxon>Guillardia</taxon>
    </lineage>
</organism>
<dbReference type="PANTHER" id="PTHR12993:SF11">
    <property type="entry name" value="N-ACETYLGLUCOSAMINYL-PHOSPHATIDYLINOSITOL DE-N-ACETYLASE"/>
    <property type="match status" value="1"/>
</dbReference>